<evidence type="ECO:0000313" key="1">
    <source>
        <dbReference type="EMBL" id="PWE00133.1"/>
    </source>
</evidence>
<keyword evidence="2" id="KW-1185">Reference proteome</keyword>
<dbReference type="OrthoDB" id="975028at2"/>
<accession>A0A2U2BAR4</accession>
<dbReference type="EMBL" id="QEWP01000004">
    <property type="protein sequence ID" value="PWE00133.1"/>
    <property type="molecule type" value="Genomic_DNA"/>
</dbReference>
<evidence type="ECO:0000313" key="2">
    <source>
        <dbReference type="Proteomes" id="UP000244956"/>
    </source>
</evidence>
<dbReference type="PANTHER" id="PTHR30441">
    <property type="entry name" value="DUF748 DOMAIN-CONTAINING PROTEIN"/>
    <property type="match status" value="1"/>
</dbReference>
<sequence>MKKFFNLLKYLALIFISVVVLLFAIAEFAEDRIASISVEQINKSIGLPVTYDEISFSLLRDFPLATLEINDIWLGSPSKGESKNKIDTLANIQKVYVSVRMLPLVSEQRFDIVEIDVEGAEGFYAVDSSGISNIDFLMDTTHTEAVDTTATGLQISLRELTIKNMRLQYSDKTINAKGLLSVPEIYMDGEFENGIFESAIEGTAILSDCHYGETNACLMKQTKLVFEMEYLKDSVFINKAHVFSDGIELRAEGEIGLKEDLFSSLLISSPSLDIQELKKYIPIELLEEYGIENTSGTAKLEGTVKGVISDSIMPGLSFDFEISKGGIKIKDYPALSNIKLNGQFTNGSLHNNQSTSLSINQLYFETDQSNGELDFILQDLDNPRYSGSFSANMDLKELKNHFIPDSLISKLEGKMDARLVTEGVLPDKIDSTFMDKIAQNSRGFLFFKEVNLTMDSLISVDSCDLEIEYLPDTLRIKDANLRIPSYHVMINDADAYFSFSGQISDYMNMAVKMDTLHLQTTKSLISGSASLSNLNEPDYELYAKMDLDMGEIAKMVPDTLIMSMNGEIMASMSSSGKIRPDSMMNDIEPLIFENSSFIVNANNFSVRMPDTLMSVKNLTGEFSMAHDSLKIINTSGTYANIDFMVDSTSVTNSYGAILQKDSSPLGISGKFALGDLDYSAFAAFMEEDSLGSDKISGENTPDNEEFLNFKYNLKGTLSVNSFKYNKSTFENLSCLFNLSDSLFIIDQFKTDAFDGTLNNAIRYELYPDNRSVVAFRSQIDKMDISTLLKEFDDFDQKEISHEQLSGLFSTKMDGRIVMHGDSLVMDSIQVKGDMKLEDGGLYNYKRAMELADFTSLDELDNMQFKTMESQLFIFKNALYVPKTDIRSNAMDITAYGMQTFGEDYQYHLRIYLGEILHGKTRRIRKKQEEMADNPDDKKPKLKSLYIQSSSINGNSKNGLDNKKDRFRMQTKINVQEKILNIIFHPLLLDFDTGVDMEMLQINRNMAKK</sequence>
<dbReference type="GO" id="GO:0005886">
    <property type="term" value="C:plasma membrane"/>
    <property type="evidence" value="ECO:0007669"/>
    <property type="project" value="TreeGrafter"/>
</dbReference>
<name>A0A2U2BAR4_9BACT</name>
<proteinExistence type="predicted"/>
<comment type="caution">
    <text evidence="1">The sequence shown here is derived from an EMBL/GenBank/DDBJ whole genome shotgun (WGS) entry which is preliminary data.</text>
</comment>
<organism evidence="1 2">
    <name type="scientific">Marinilabilia rubra</name>
    <dbReference type="NCBI Taxonomy" id="2162893"/>
    <lineage>
        <taxon>Bacteria</taxon>
        <taxon>Pseudomonadati</taxon>
        <taxon>Bacteroidota</taxon>
        <taxon>Bacteroidia</taxon>
        <taxon>Marinilabiliales</taxon>
        <taxon>Marinilabiliaceae</taxon>
        <taxon>Marinilabilia</taxon>
    </lineage>
</organism>
<reference evidence="1 2" key="1">
    <citation type="submission" date="2018-05" db="EMBL/GenBank/DDBJ databases">
        <title>Marinilabilia rubrum sp. nov., isolated from saltern sediment.</title>
        <authorList>
            <person name="Zhang R."/>
        </authorList>
    </citation>
    <scope>NUCLEOTIDE SEQUENCE [LARGE SCALE GENOMIC DNA]</scope>
    <source>
        <strain evidence="1 2">WTE16</strain>
    </source>
</reference>
<protein>
    <submittedName>
        <fullName evidence="1">Uncharacterized protein</fullName>
    </submittedName>
</protein>
<dbReference type="GO" id="GO:0090313">
    <property type="term" value="P:regulation of protein targeting to membrane"/>
    <property type="evidence" value="ECO:0007669"/>
    <property type="project" value="TreeGrafter"/>
</dbReference>
<dbReference type="InterPro" id="IPR052894">
    <property type="entry name" value="AsmA-related"/>
</dbReference>
<dbReference type="PANTHER" id="PTHR30441:SF8">
    <property type="entry name" value="DUF748 DOMAIN-CONTAINING PROTEIN"/>
    <property type="match status" value="1"/>
</dbReference>
<dbReference type="Proteomes" id="UP000244956">
    <property type="component" value="Unassembled WGS sequence"/>
</dbReference>
<dbReference type="AlphaFoldDB" id="A0A2U2BAR4"/>
<dbReference type="RefSeq" id="WP_109263756.1">
    <property type="nucleotide sequence ID" value="NZ_QEWP01000004.1"/>
</dbReference>
<gene>
    <name evidence="1" type="ORF">DDZ16_07180</name>
</gene>